<dbReference type="OrthoDB" id="6132182at2759"/>
<dbReference type="PROSITE" id="PS00498">
    <property type="entry name" value="TYROSINASE_2"/>
    <property type="match status" value="1"/>
</dbReference>
<dbReference type="Gene3D" id="1.10.1280.10">
    <property type="entry name" value="Di-copper center containing domain from catechol oxidase"/>
    <property type="match status" value="1"/>
</dbReference>
<feature type="domain" description="Tyrosinase copper-binding" evidence="5">
    <location>
        <begin position="216"/>
        <end position="227"/>
    </location>
</feature>
<evidence type="ECO:0000313" key="6">
    <source>
        <dbReference type="EMBL" id="KAJ1916375.1"/>
    </source>
</evidence>
<dbReference type="PANTHER" id="PTHR11474:SF126">
    <property type="entry name" value="TYROSINASE-LIKE PROTEIN TYR-1-RELATED"/>
    <property type="match status" value="1"/>
</dbReference>
<dbReference type="PRINTS" id="PR00092">
    <property type="entry name" value="TYROSINASE"/>
</dbReference>
<dbReference type="Pfam" id="PF00264">
    <property type="entry name" value="Tyrosinase"/>
    <property type="match status" value="1"/>
</dbReference>
<keyword evidence="1" id="KW-0479">Metal-binding</keyword>
<sequence>MKISCIVLITALGYVSLAQQNLPRCSNIHTRKEVRSMPQNEWNVYTDVVKRMNDDGWTAWFSYVHTANFVPIHGNSMFFPFHRKFLQDYESIGRRNYNNNFYLPYWDAGRDYSAPQRSAVLTDRYVGGNGRGNNRCVNNGFVDQLQVAYPNRHCLARQFDGPNNTIQTWYSPEYVASRLQANNRMAGLRPDIEYSIHGNVHIGIGGDMSQEYSPNDPIFMLHHANMDRLWARWQGMGDNLWKMDGPGPNGIRNLDLDDEITNYNIPIRTVMELGYGDMCYQYGGSSSSNSPQDSRARTASFQAAFAQTDQDGDPTGSSDQDLDSEDVVINKVRSNGNVSPEVAKLFGVSTNSNNARRSLYRRAVKPTTAKNNCTIIVPQPFPDSWISMHKYNKVDIQNHYKVAKEFIETLNKYKYVPAYC</sequence>
<feature type="signal peptide" evidence="3">
    <location>
        <begin position="1"/>
        <end position="18"/>
    </location>
</feature>
<evidence type="ECO:0000256" key="1">
    <source>
        <dbReference type="ARBA" id="ARBA00022723"/>
    </source>
</evidence>
<keyword evidence="3" id="KW-0732">Signal</keyword>
<feature type="domain" description="Tyrosinase copper-binding" evidence="4">
    <location>
        <begin position="73"/>
        <end position="90"/>
    </location>
</feature>
<evidence type="ECO:0000259" key="4">
    <source>
        <dbReference type="PROSITE" id="PS00497"/>
    </source>
</evidence>
<reference evidence="6" key="1">
    <citation type="submission" date="2022-07" db="EMBL/GenBank/DDBJ databases">
        <title>Phylogenomic reconstructions and comparative analyses of Kickxellomycotina fungi.</title>
        <authorList>
            <person name="Reynolds N.K."/>
            <person name="Stajich J.E."/>
            <person name="Barry K."/>
            <person name="Grigoriev I.V."/>
            <person name="Crous P."/>
            <person name="Smith M.E."/>
        </authorList>
    </citation>
    <scope>NUCLEOTIDE SEQUENCE</scope>
    <source>
        <strain evidence="6">NBRC 100468</strain>
    </source>
</reference>
<dbReference type="AlphaFoldDB" id="A0A9W8DNR2"/>
<dbReference type="SUPFAM" id="SSF48056">
    <property type="entry name" value="Di-copper centre-containing domain"/>
    <property type="match status" value="1"/>
</dbReference>
<dbReference type="InterPro" id="IPR050316">
    <property type="entry name" value="Tyrosinase/Hemocyanin"/>
</dbReference>
<dbReference type="EMBL" id="JANBPU010000105">
    <property type="protein sequence ID" value="KAJ1916375.1"/>
    <property type="molecule type" value="Genomic_DNA"/>
</dbReference>
<comment type="caution">
    <text evidence="6">The sequence shown here is derived from an EMBL/GenBank/DDBJ whole genome shotgun (WGS) entry which is preliminary data.</text>
</comment>
<dbReference type="GO" id="GO:0016491">
    <property type="term" value="F:oxidoreductase activity"/>
    <property type="evidence" value="ECO:0007669"/>
    <property type="project" value="InterPro"/>
</dbReference>
<evidence type="ECO:0000256" key="2">
    <source>
        <dbReference type="ARBA" id="ARBA00023008"/>
    </source>
</evidence>
<dbReference type="PANTHER" id="PTHR11474">
    <property type="entry name" value="TYROSINASE FAMILY MEMBER"/>
    <property type="match status" value="1"/>
</dbReference>
<evidence type="ECO:0000313" key="7">
    <source>
        <dbReference type="Proteomes" id="UP001150538"/>
    </source>
</evidence>
<proteinExistence type="predicted"/>
<accession>A0A9W8DNR2</accession>
<keyword evidence="7" id="KW-1185">Reference proteome</keyword>
<name>A0A9W8DNR2_9FUNG</name>
<dbReference type="InterPro" id="IPR002227">
    <property type="entry name" value="Tyrosinase_Cu-bd"/>
</dbReference>
<gene>
    <name evidence="6" type="ORF">H4219_003821</name>
</gene>
<dbReference type="InterPro" id="IPR008922">
    <property type="entry name" value="Di-copper_centre_dom_sf"/>
</dbReference>
<dbReference type="PROSITE" id="PS00497">
    <property type="entry name" value="TYROSINASE_1"/>
    <property type="match status" value="1"/>
</dbReference>
<protein>
    <recommendedName>
        <fullName evidence="4 5">Tyrosinase copper-binding domain-containing protein</fullName>
    </recommendedName>
</protein>
<feature type="chain" id="PRO_5040809029" description="Tyrosinase copper-binding domain-containing protein" evidence="3">
    <location>
        <begin position="19"/>
        <end position="420"/>
    </location>
</feature>
<organism evidence="6 7">
    <name type="scientific">Mycoemilia scoparia</name>
    <dbReference type="NCBI Taxonomy" id="417184"/>
    <lineage>
        <taxon>Eukaryota</taxon>
        <taxon>Fungi</taxon>
        <taxon>Fungi incertae sedis</taxon>
        <taxon>Zoopagomycota</taxon>
        <taxon>Kickxellomycotina</taxon>
        <taxon>Kickxellomycetes</taxon>
        <taxon>Kickxellales</taxon>
        <taxon>Kickxellaceae</taxon>
        <taxon>Mycoemilia</taxon>
    </lineage>
</organism>
<dbReference type="GO" id="GO:0046872">
    <property type="term" value="F:metal ion binding"/>
    <property type="evidence" value="ECO:0007669"/>
    <property type="project" value="UniProtKB-KW"/>
</dbReference>
<evidence type="ECO:0000256" key="3">
    <source>
        <dbReference type="SAM" id="SignalP"/>
    </source>
</evidence>
<dbReference type="Proteomes" id="UP001150538">
    <property type="component" value="Unassembled WGS sequence"/>
</dbReference>
<keyword evidence="2" id="KW-0186">Copper</keyword>
<evidence type="ECO:0000259" key="5">
    <source>
        <dbReference type="PROSITE" id="PS00498"/>
    </source>
</evidence>